<comment type="caution">
    <text evidence="9">The sequence shown here is derived from an EMBL/GenBank/DDBJ whole genome shotgun (WGS) entry which is preliminary data.</text>
</comment>
<dbReference type="GO" id="GO:0005794">
    <property type="term" value="C:Golgi apparatus"/>
    <property type="evidence" value="ECO:0007669"/>
    <property type="project" value="TreeGrafter"/>
</dbReference>
<dbReference type="Gene3D" id="1.20.5.110">
    <property type="match status" value="1"/>
</dbReference>
<dbReference type="GO" id="GO:0015031">
    <property type="term" value="P:protein transport"/>
    <property type="evidence" value="ECO:0007669"/>
    <property type="project" value="UniProtKB-KW"/>
</dbReference>
<dbReference type="InterPro" id="IPR044766">
    <property type="entry name" value="NPSN/SNAP25-like_N_SNARE"/>
</dbReference>
<keyword evidence="2" id="KW-0813">Transport</keyword>
<keyword evidence="3 8" id="KW-0812">Transmembrane</keyword>
<keyword evidence="7" id="KW-0175">Coiled coil</keyword>
<dbReference type="GO" id="GO:0005789">
    <property type="term" value="C:endoplasmic reticulum membrane"/>
    <property type="evidence" value="ECO:0007669"/>
    <property type="project" value="TreeGrafter"/>
</dbReference>
<accession>A0A835Z325</accession>
<organism evidence="9 10">
    <name type="scientific">Tribonema minus</name>
    <dbReference type="NCBI Taxonomy" id="303371"/>
    <lineage>
        <taxon>Eukaryota</taxon>
        <taxon>Sar</taxon>
        <taxon>Stramenopiles</taxon>
        <taxon>Ochrophyta</taxon>
        <taxon>PX clade</taxon>
        <taxon>Xanthophyceae</taxon>
        <taxon>Tribonematales</taxon>
        <taxon>Tribonemataceae</taxon>
        <taxon>Tribonema</taxon>
    </lineage>
</organism>
<dbReference type="GO" id="GO:0031201">
    <property type="term" value="C:SNARE complex"/>
    <property type="evidence" value="ECO:0007669"/>
    <property type="project" value="InterPro"/>
</dbReference>
<gene>
    <name evidence="9" type="ORF">JKP88DRAFT_271875</name>
</gene>
<dbReference type="CDD" id="cd15861">
    <property type="entry name" value="SNARE_SNAP25N_23N_29N_SEC9N"/>
    <property type="match status" value="1"/>
</dbReference>
<dbReference type="PANTHER" id="PTHR21230:SF79">
    <property type="entry name" value="T-SNARE COILED-COIL HOMOLOGY DOMAIN-CONTAINING PROTEIN"/>
    <property type="match status" value="1"/>
</dbReference>
<proteinExistence type="predicted"/>
<evidence type="ECO:0000256" key="1">
    <source>
        <dbReference type="ARBA" id="ARBA00004211"/>
    </source>
</evidence>
<evidence type="ECO:0000313" key="9">
    <source>
        <dbReference type="EMBL" id="KAG5186662.1"/>
    </source>
</evidence>
<protein>
    <submittedName>
        <fullName evidence="9">Soluble NSF attachment protein receptor</fullName>
    </submittedName>
</protein>
<dbReference type="GO" id="GO:0006906">
    <property type="term" value="P:vesicle fusion"/>
    <property type="evidence" value="ECO:0007669"/>
    <property type="project" value="TreeGrafter"/>
</dbReference>
<evidence type="ECO:0000313" key="10">
    <source>
        <dbReference type="Proteomes" id="UP000664859"/>
    </source>
</evidence>
<sequence>MGDLQFWDGNYGNVLDGLESQLHQVREAYTPSDRDQLASTAASTVRRLQGIKRSYNLEIKLTRDTGLKAMYTDAKAAKDARLEQLEAQLEEARRKPGREAERAALFDGRAIEMAPAADAKLDQASAIQDKTEARYKNMVTVLAQTEEIGTAAAASLADQRTQMVAIDEDVKVMHENLTRAGKLLHVFGKRLATDKFIQCFGFVNVALLVGIILYVVITKTGLSSSGASNPPPTPA</sequence>
<evidence type="ECO:0000256" key="3">
    <source>
        <dbReference type="ARBA" id="ARBA00022692"/>
    </source>
</evidence>
<evidence type="ECO:0000256" key="8">
    <source>
        <dbReference type="SAM" id="Phobius"/>
    </source>
</evidence>
<keyword evidence="4" id="KW-0653">Protein transport</keyword>
<dbReference type="AlphaFoldDB" id="A0A835Z325"/>
<feature type="transmembrane region" description="Helical" evidence="8">
    <location>
        <begin position="196"/>
        <end position="217"/>
    </location>
</feature>
<keyword evidence="6 8" id="KW-0472">Membrane</keyword>
<dbReference type="SUPFAM" id="SSF58038">
    <property type="entry name" value="SNARE fusion complex"/>
    <property type="match status" value="1"/>
</dbReference>
<dbReference type="OrthoDB" id="19261at2759"/>
<dbReference type="GO" id="GO:0031902">
    <property type="term" value="C:late endosome membrane"/>
    <property type="evidence" value="ECO:0007669"/>
    <property type="project" value="TreeGrafter"/>
</dbReference>
<comment type="subcellular location">
    <subcellularLocation>
        <location evidence="1">Membrane</location>
        <topology evidence="1">Single-pass type IV membrane protein</topology>
    </subcellularLocation>
</comment>
<dbReference type="GO" id="GO:0005484">
    <property type="term" value="F:SNAP receptor activity"/>
    <property type="evidence" value="ECO:0007669"/>
    <property type="project" value="InterPro"/>
</dbReference>
<evidence type="ECO:0000256" key="2">
    <source>
        <dbReference type="ARBA" id="ARBA00022448"/>
    </source>
</evidence>
<dbReference type="PANTHER" id="PTHR21230">
    <property type="entry name" value="VESICLE TRANSPORT V-SNARE PROTEIN VTI1-RELATED"/>
    <property type="match status" value="1"/>
</dbReference>
<name>A0A835Z325_9STRA</name>
<dbReference type="GO" id="GO:0012507">
    <property type="term" value="C:ER to Golgi transport vesicle membrane"/>
    <property type="evidence" value="ECO:0007669"/>
    <property type="project" value="TreeGrafter"/>
</dbReference>
<keyword evidence="5 8" id="KW-1133">Transmembrane helix</keyword>
<dbReference type="GO" id="GO:0000149">
    <property type="term" value="F:SNARE binding"/>
    <property type="evidence" value="ECO:0007669"/>
    <property type="project" value="TreeGrafter"/>
</dbReference>
<evidence type="ECO:0000256" key="4">
    <source>
        <dbReference type="ARBA" id="ARBA00022927"/>
    </source>
</evidence>
<keyword evidence="10" id="KW-1185">Reference proteome</keyword>
<dbReference type="Proteomes" id="UP000664859">
    <property type="component" value="Unassembled WGS sequence"/>
</dbReference>
<evidence type="ECO:0000256" key="5">
    <source>
        <dbReference type="ARBA" id="ARBA00022989"/>
    </source>
</evidence>
<reference evidence="9" key="1">
    <citation type="submission" date="2021-02" db="EMBL/GenBank/DDBJ databases">
        <title>First Annotated Genome of the Yellow-green Alga Tribonema minus.</title>
        <authorList>
            <person name="Mahan K.M."/>
        </authorList>
    </citation>
    <scope>NUCLEOTIDE SEQUENCE</scope>
    <source>
        <strain evidence="9">UTEX B ZZ1240</strain>
    </source>
</reference>
<keyword evidence="9" id="KW-0675">Receptor</keyword>
<feature type="coiled-coil region" evidence="7">
    <location>
        <begin position="68"/>
        <end position="95"/>
    </location>
</feature>
<dbReference type="EMBL" id="JAFCMP010000108">
    <property type="protein sequence ID" value="KAG5186662.1"/>
    <property type="molecule type" value="Genomic_DNA"/>
</dbReference>
<evidence type="ECO:0000256" key="6">
    <source>
        <dbReference type="ARBA" id="ARBA00023136"/>
    </source>
</evidence>
<evidence type="ECO:0000256" key="7">
    <source>
        <dbReference type="SAM" id="Coils"/>
    </source>
</evidence>